<keyword evidence="3" id="KW-1185">Reference proteome</keyword>
<comment type="caution">
    <text evidence="2">The sequence shown here is derived from an EMBL/GenBank/DDBJ whole genome shotgun (WGS) entry which is preliminary data.</text>
</comment>
<feature type="signal peptide" evidence="1">
    <location>
        <begin position="1"/>
        <end position="17"/>
    </location>
</feature>
<evidence type="ECO:0000256" key="1">
    <source>
        <dbReference type="SAM" id="SignalP"/>
    </source>
</evidence>
<dbReference type="Proteomes" id="UP001054902">
    <property type="component" value="Unassembled WGS sequence"/>
</dbReference>
<feature type="chain" id="PRO_5041926242" evidence="1">
    <location>
        <begin position="18"/>
        <end position="263"/>
    </location>
</feature>
<evidence type="ECO:0000313" key="2">
    <source>
        <dbReference type="EMBL" id="GFH52479.1"/>
    </source>
</evidence>
<keyword evidence="1" id="KW-0732">Signal</keyword>
<gene>
    <name evidence="2" type="ORF">CTEN210_08955</name>
</gene>
<evidence type="ECO:0000313" key="3">
    <source>
        <dbReference type="Proteomes" id="UP001054902"/>
    </source>
</evidence>
<accession>A0AAD3CV80</accession>
<dbReference type="AlphaFoldDB" id="A0AAD3CV80"/>
<proteinExistence type="predicted"/>
<protein>
    <submittedName>
        <fullName evidence="2">Uncharacterized protein</fullName>
    </submittedName>
</protein>
<name>A0AAD3CV80_9STRA</name>
<organism evidence="2 3">
    <name type="scientific">Chaetoceros tenuissimus</name>
    <dbReference type="NCBI Taxonomy" id="426638"/>
    <lineage>
        <taxon>Eukaryota</taxon>
        <taxon>Sar</taxon>
        <taxon>Stramenopiles</taxon>
        <taxon>Ochrophyta</taxon>
        <taxon>Bacillariophyta</taxon>
        <taxon>Coscinodiscophyceae</taxon>
        <taxon>Chaetocerotophycidae</taxon>
        <taxon>Chaetocerotales</taxon>
        <taxon>Chaetocerotaceae</taxon>
        <taxon>Chaetoceros</taxon>
    </lineage>
</organism>
<dbReference type="EMBL" id="BLLK01000045">
    <property type="protein sequence ID" value="GFH52479.1"/>
    <property type="molecule type" value="Genomic_DNA"/>
</dbReference>
<reference evidence="2 3" key="1">
    <citation type="journal article" date="2021" name="Sci. Rep.">
        <title>The genome of the diatom Chaetoceros tenuissimus carries an ancient integrated fragment of an extant virus.</title>
        <authorList>
            <person name="Hongo Y."/>
            <person name="Kimura K."/>
            <person name="Takaki Y."/>
            <person name="Yoshida Y."/>
            <person name="Baba S."/>
            <person name="Kobayashi G."/>
            <person name="Nagasaki K."/>
            <person name="Hano T."/>
            <person name="Tomaru Y."/>
        </authorList>
    </citation>
    <scope>NUCLEOTIDE SEQUENCE [LARGE SCALE GENOMIC DNA]</scope>
    <source>
        <strain evidence="2 3">NIES-3715</strain>
    </source>
</reference>
<sequence>MKLSAVTLLAVVGSAAANKPSLTINVQDGNFADLGGLDPSLSWSASTTSGDLDIEYGIEASARPTTDIASLPKNIWGKASTSLGDWGVSAKATFTGTDFTAADVDIDASNEGADLDIHLEANAGDGFAVRRVSAVKGIDSDGARITVNPRYNVETEEADVVVNYSKDGTDVELTASQDAQSVTISRQLDDENRVAPTIGSNGDVSVAWERSLGDDNSITTTLTPDDSVDIEWKDSAWTASINLPLDGTEVTGTNVSIKREVSF</sequence>